<accession>A0A0E9SN86</accession>
<evidence type="ECO:0000313" key="1">
    <source>
        <dbReference type="EMBL" id="JAH42761.1"/>
    </source>
</evidence>
<dbReference type="EMBL" id="GBXM01065816">
    <property type="protein sequence ID" value="JAH42761.1"/>
    <property type="molecule type" value="Transcribed_RNA"/>
</dbReference>
<sequence length="75" mass="8411">MAPRYVQTPKFCTPSALELNPNSEKCSTNLSRNLNLIIVCPLKFLPQTAILACFKLPHQPSSVPLHRKAFMSLPF</sequence>
<name>A0A0E9SN86_ANGAN</name>
<protein>
    <submittedName>
        <fullName evidence="1">Uncharacterized protein</fullName>
    </submittedName>
</protein>
<dbReference type="AlphaFoldDB" id="A0A0E9SN86"/>
<proteinExistence type="predicted"/>
<reference evidence="1" key="1">
    <citation type="submission" date="2014-11" db="EMBL/GenBank/DDBJ databases">
        <authorList>
            <person name="Amaro Gonzalez C."/>
        </authorList>
    </citation>
    <scope>NUCLEOTIDE SEQUENCE</scope>
</reference>
<organism evidence="1">
    <name type="scientific">Anguilla anguilla</name>
    <name type="common">European freshwater eel</name>
    <name type="synonym">Muraena anguilla</name>
    <dbReference type="NCBI Taxonomy" id="7936"/>
    <lineage>
        <taxon>Eukaryota</taxon>
        <taxon>Metazoa</taxon>
        <taxon>Chordata</taxon>
        <taxon>Craniata</taxon>
        <taxon>Vertebrata</taxon>
        <taxon>Euteleostomi</taxon>
        <taxon>Actinopterygii</taxon>
        <taxon>Neopterygii</taxon>
        <taxon>Teleostei</taxon>
        <taxon>Anguilliformes</taxon>
        <taxon>Anguillidae</taxon>
        <taxon>Anguilla</taxon>
    </lineage>
</organism>
<reference evidence="1" key="2">
    <citation type="journal article" date="2015" name="Fish Shellfish Immunol.">
        <title>Early steps in the European eel (Anguilla anguilla)-Vibrio vulnificus interaction in the gills: Role of the RtxA13 toxin.</title>
        <authorList>
            <person name="Callol A."/>
            <person name="Pajuelo D."/>
            <person name="Ebbesson L."/>
            <person name="Teles M."/>
            <person name="MacKenzie S."/>
            <person name="Amaro C."/>
        </authorList>
    </citation>
    <scope>NUCLEOTIDE SEQUENCE</scope>
</reference>